<protein>
    <submittedName>
        <fullName evidence="4">SNF1-related kinase regulatory subunit beta-2-like</fullName>
    </submittedName>
</protein>
<evidence type="ECO:0000313" key="5">
    <source>
        <dbReference type="Proteomes" id="UP000594638"/>
    </source>
</evidence>
<organism evidence="4 5">
    <name type="scientific">Olea europaea subsp. europaea</name>
    <dbReference type="NCBI Taxonomy" id="158383"/>
    <lineage>
        <taxon>Eukaryota</taxon>
        <taxon>Viridiplantae</taxon>
        <taxon>Streptophyta</taxon>
        <taxon>Embryophyta</taxon>
        <taxon>Tracheophyta</taxon>
        <taxon>Spermatophyta</taxon>
        <taxon>Magnoliopsida</taxon>
        <taxon>eudicotyledons</taxon>
        <taxon>Gunneridae</taxon>
        <taxon>Pentapetalae</taxon>
        <taxon>asterids</taxon>
        <taxon>lamiids</taxon>
        <taxon>Lamiales</taxon>
        <taxon>Oleaceae</taxon>
        <taxon>Oleeae</taxon>
        <taxon>Olea</taxon>
    </lineage>
</organism>
<sequence>MGNANGKEDGGDSSRSGVESGGSVQDRMVDQGGAQGGEFMGQSPPPSPRASHSPLMFRPQSYMGQLPLDLGTFFRRRKILCFDSSLGQSWLKAFRSYNYQHSLKEKSKIGREMNERHKCKNEIGERIKSSSLLKPQRSLRRIAGQFLLMKVLPSQRSDERHVYHYRFVVDGQRRYCPDMLWDQDDAGSAYNILDLKDYVSEDIDSISGFEPPQSPDSSYNNSQLVAEDCAKEPPMVPPHLQSTLINAPSSHMEIPPPFSRPQHVVLNHLYMHKDRSRPSVVALGSTNRFHSKYVTVLLYKTIQR</sequence>
<gene>
    <name evidence="4" type="ORF">OLEA9_A097035</name>
</gene>
<feature type="compositionally biased region" description="Basic and acidic residues" evidence="2">
    <location>
        <begin position="1"/>
        <end position="12"/>
    </location>
</feature>
<name>A0A8S0QCB7_OLEEU</name>
<dbReference type="Gramene" id="OE9A097035T1">
    <property type="protein sequence ID" value="OE9A097035C1"/>
    <property type="gene ID" value="OE9A097035"/>
</dbReference>
<evidence type="ECO:0000259" key="3">
    <source>
        <dbReference type="SMART" id="SM01010"/>
    </source>
</evidence>
<dbReference type="EMBL" id="CACTIH010001806">
    <property type="protein sequence ID" value="CAA2962904.1"/>
    <property type="molecule type" value="Genomic_DNA"/>
</dbReference>
<dbReference type="SUPFAM" id="SSF160219">
    <property type="entry name" value="AMPKBI-like"/>
    <property type="match status" value="1"/>
</dbReference>
<evidence type="ECO:0000256" key="2">
    <source>
        <dbReference type="SAM" id="MobiDB-lite"/>
    </source>
</evidence>
<dbReference type="PANTHER" id="PTHR46316:SF2">
    <property type="entry name" value="SNF1-RELATED PROTEIN KINASE REGULATORY SUBUNIT BETA-2"/>
    <property type="match status" value="1"/>
</dbReference>
<dbReference type="Pfam" id="PF04739">
    <property type="entry name" value="AMPKBI"/>
    <property type="match status" value="1"/>
</dbReference>
<dbReference type="PANTHER" id="PTHR46316">
    <property type="entry name" value="SNF1-RELATED PROTEIN KINASE REGULATORY SUBUNIT BETA-1"/>
    <property type="match status" value="1"/>
</dbReference>
<comment type="similarity">
    <text evidence="1">Belongs to the 5'-AMP-activated protein kinase beta subunit family.</text>
</comment>
<evidence type="ECO:0000256" key="1">
    <source>
        <dbReference type="ARBA" id="ARBA00010926"/>
    </source>
</evidence>
<dbReference type="Proteomes" id="UP000594638">
    <property type="component" value="Unassembled WGS sequence"/>
</dbReference>
<keyword evidence="5" id="KW-1185">Reference proteome</keyword>
<dbReference type="OrthoDB" id="531008at2759"/>
<comment type="caution">
    <text evidence="4">The sequence shown here is derived from an EMBL/GenBank/DDBJ whole genome shotgun (WGS) entry which is preliminary data.</text>
</comment>
<dbReference type="AlphaFoldDB" id="A0A8S0QCB7"/>
<dbReference type="InterPro" id="IPR043554">
    <property type="entry name" value="KINB"/>
</dbReference>
<dbReference type="Gene3D" id="6.20.250.60">
    <property type="match status" value="1"/>
</dbReference>
<accession>A0A8S0QCB7</accession>
<dbReference type="SMART" id="SM01010">
    <property type="entry name" value="AMPKBI"/>
    <property type="match status" value="1"/>
</dbReference>
<feature type="region of interest" description="Disordered" evidence="2">
    <location>
        <begin position="1"/>
        <end position="56"/>
    </location>
</feature>
<dbReference type="InterPro" id="IPR006828">
    <property type="entry name" value="ASC_dom"/>
</dbReference>
<reference evidence="4 5" key="1">
    <citation type="submission" date="2019-12" db="EMBL/GenBank/DDBJ databases">
        <authorList>
            <person name="Alioto T."/>
            <person name="Alioto T."/>
            <person name="Gomez Garrido J."/>
        </authorList>
    </citation>
    <scope>NUCLEOTIDE SEQUENCE [LARGE SCALE GENOMIC DNA]</scope>
</reference>
<feature type="compositionally biased region" description="Low complexity" evidence="2">
    <location>
        <begin position="13"/>
        <end position="24"/>
    </location>
</feature>
<feature type="domain" description="Association with the SNF1 complex (ASC)" evidence="3">
    <location>
        <begin position="212"/>
        <end position="302"/>
    </location>
</feature>
<dbReference type="InterPro" id="IPR037256">
    <property type="entry name" value="ASC_dom_sf"/>
</dbReference>
<dbReference type="GO" id="GO:0005737">
    <property type="term" value="C:cytoplasm"/>
    <property type="evidence" value="ECO:0007669"/>
    <property type="project" value="UniProtKB-ARBA"/>
</dbReference>
<proteinExistence type="inferred from homology"/>
<evidence type="ECO:0000313" key="4">
    <source>
        <dbReference type="EMBL" id="CAA2962904.1"/>
    </source>
</evidence>